<evidence type="ECO:0000313" key="5">
    <source>
        <dbReference type="EMBL" id="UWM46768.1"/>
    </source>
</evidence>
<gene>
    <name evidence="5" type="ORF">N0H69_08185</name>
</gene>
<dbReference type="SUPFAM" id="SSF48008">
    <property type="entry name" value="GntR ligand-binding domain-like"/>
    <property type="match status" value="1"/>
</dbReference>
<dbReference type="PROSITE" id="PS50949">
    <property type="entry name" value="HTH_GNTR"/>
    <property type="match status" value="1"/>
</dbReference>
<evidence type="ECO:0000259" key="4">
    <source>
        <dbReference type="PROSITE" id="PS50949"/>
    </source>
</evidence>
<dbReference type="RefSeq" id="WP_050123058.1">
    <property type="nucleotide sequence ID" value="NZ_CABHWO010000063.1"/>
</dbReference>
<dbReference type="PANTHER" id="PTHR43537">
    <property type="entry name" value="TRANSCRIPTIONAL REGULATOR, GNTR FAMILY"/>
    <property type="match status" value="1"/>
</dbReference>
<dbReference type="InterPro" id="IPR000524">
    <property type="entry name" value="Tscrpt_reg_HTH_GntR"/>
</dbReference>
<protein>
    <submittedName>
        <fullName evidence="5">GntR family transcriptional regulator</fullName>
    </submittedName>
</protein>
<dbReference type="SMART" id="SM00345">
    <property type="entry name" value="HTH_GNTR"/>
    <property type="match status" value="1"/>
</dbReference>
<evidence type="ECO:0000256" key="1">
    <source>
        <dbReference type="ARBA" id="ARBA00023015"/>
    </source>
</evidence>
<dbReference type="InterPro" id="IPR036390">
    <property type="entry name" value="WH_DNA-bd_sf"/>
</dbReference>
<dbReference type="EMBL" id="CP104006">
    <property type="protein sequence ID" value="UWM46768.1"/>
    <property type="molecule type" value="Genomic_DNA"/>
</dbReference>
<evidence type="ECO:0000256" key="3">
    <source>
        <dbReference type="ARBA" id="ARBA00023163"/>
    </source>
</evidence>
<keyword evidence="1" id="KW-0805">Transcription regulation</keyword>
<feature type="domain" description="HTH gntR-type" evidence="4">
    <location>
        <begin position="14"/>
        <end position="81"/>
    </location>
</feature>
<dbReference type="Proteomes" id="UP001057860">
    <property type="component" value="Chromosome"/>
</dbReference>
<organism evidence="5 6">
    <name type="scientific">Yersinia alsatica</name>
    <dbReference type="NCBI Taxonomy" id="2890317"/>
    <lineage>
        <taxon>Bacteria</taxon>
        <taxon>Pseudomonadati</taxon>
        <taxon>Pseudomonadota</taxon>
        <taxon>Gammaproteobacteria</taxon>
        <taxon>Enterobacterales</taxon>
        <taxon>Yersiniaceae</taxon>
        <taxon>Yersinia</taxon>
    </lineage>
</organism>
<dbReference type="InterPro" id="IPR008920">
    <property type="entry name" value="TF_FadR/GntR_C"/>
</dbReference>
<name>A0ABY5UTE6_9GAMM</name>
<proteinExistence type="predicted"/>
<dbReference type="PANTHER" id="PTHR43537:SF53">
    <property type="entry name" value="HTH-TYPE TRANSCRIPTIONAL REPRESSOR NANR"/>
    <property type="match status" value="1"/>
</dbReference>
<reference evidence="5" key="1">
    <citation type="submission" date="2022-08" db="EMBL/GenBank/DDBJ databases">
        <authorList>
            <person name="Bogun A."/>
            <person name="Kislichkina A."/>
            <person name="Solomentsev V."/>
            <person name="Skryabin Y."/>
            <person name="Sizova A."/>
            <person name="Platonov M."/>
            <person name="Dentovskaya S."/>
        </authorList>
    </citation>
    <scope>NUCLEOTIDE SEQUENCE</scope>
    <source>
        <strain evidence="5">SCPM-O-B-7604</strain>
    </source>
</reference>
<keyword evidence="6" id="KW-1185">Reference proteome</keyword>
<dbReference type="Gene3D" id="1.20.120.530">
    <property type="entry name" value="GntR ligand-binding domain-like"/>
    <property type="match status" value="1"/>
</dbReference>
<evidence type="ECO:0000313" key="6">
    <source>
        <dbReference type="Proteomes" id="UP001057860"/>
    </source>
</evidence>
<dbReference type="Pfam" id="PF00392">
    <property type="entry name" value="GntR"/>
    <property type="match status" value="1"/>
</dbReference>
<keyword evidence="2" id="KW-0238">DNA-binding</keyword>
<dbReference type="CDD" id="cd07377">
    <property type="entry name" value="WHTH_GntR"/>
    <property type="match status" value="1"/>
</dbReference>
<evidence type="ECO:0000256" key="2">
    <source>
        <dbReference type="ARBA" id="ARBA00023125"/>
    </source>
</evidence>
<accession>A0ABY5UTE6</accession>
<dbReference type="SUPFAM" id="SSF46785">
    <property type="entry name" value="Winged helix' DNA-binding domain"/>
    <property type="match status" value="1"/>
</dbReference>
<dbReference type="Pfam" id="PF07729">
    <property type="entry name" value="FCD"/>
    <property type="match status" value="1"/>
</dbReference>
<dbReference type="GeneID" id="75139970"/>
<keyword evidence="3" id="KW-0804">Transcription</keyword>
<dbReference type="Gene3D" id="1.10.10.10">
    <property type="entry name" value="Winged helix-like DNA-binding domain superfamily/Winged helix DNA-binding domain"/>
    <property type="match status" value="1"/>
</dbReference>
<dbReference type="InterPro" id="IPR036388">
    <property type="entry name" value="WH-like_DNA-bd_sf"/>
</dbReference>
<dbReference type="InterPro" id="IPR011711">
    <property type="entry name" value="GntR_C"/>
</dbReference>
<dbReference type="SMART" id="SM00895">
    <property type="entry name" value="FCD"/>
    <property type="match status" value="1"/>
</dbReference>
<sequence length="248" mass="27280">MITWDGRKIAYFTDDQDDHIYNALVTAIVEHQLLPGSKLPEVALADVFGISRTGIRSVLQRLAAEQLVTLMPKRGAQVTTPGIDEARDVFNTRRMLECANLPAVVAHCQPLHITALEQILSDEQQAHQDYQGAAAIRLSALFHLQLQAIAGNGVLTEMVSQLTLRSSLVIAAYGAPWQQGCRCHDHHDLVALLKQGDAASLSTRMAQHFDEIVASLNFIERDSHTPDFGRIFSHINVANISADQSAQE</sequence>